<feature type="compositionally biased region" description="Low complexity" evidence="20">
    <location>
        <begin position="212"/>
        <end position="236"/>
    </location>
</feature>
<feature type="region of interest" description="Disordered" evidence="20">
    <location>
        <begin position="454"/>
        <end position="481"/>
    </location>
</feature>
<evidence type="ECO:0000256" key="8">
    <source>
        <dbReference type="ARBA" id="ARBA00022824"/>
    </source>
</evidence>
<comment type="subunit">
    <text evidence="4">Binds DNA as a dimer.</text>
</comment>
<evidence type="ECO:0000313" key="22">
    <source>
        <dbReference type="Ensembl" id="ENSPREP00000033707.1"/>
    </source>
</evidence>
<evidence type="ECO:0000256" key="18">
    <source>
        <dbReference type="ARBA" id="ARBA00023242"/>
    </source>
</evidence>
<feature type="coiled-coil region" evidence="19">
    <location>
        <begin position="323"/>
        <end position="371"/>
    </location>
</feature>
<dbReference type="SMART" id="SM00338">
    <property type="entry name" value="BRLZ"/>
    <property type="match status" value="1"/>
</dbReference>
<keyword evidence="11" id="KW-0805">Transcription regulation</keyword>
<organism evidence="22 23">
    <name type="scientific">Poecilia reticulata</name>
    <name type="common">Guppy</name>
    <name type="synonym">Acanthophacelus reticulatus</name>
    <dbReference type="NCBI Taxonomy" id="8081"/>
    <lineage>
        <taxon>Eukaryota</taxon>
        <taxon>Metazoa</taxon>
        <taxon>Chordata</taxon>
        <taxon>Craniata</taxon>
        <taxon>Vertebrata</taxon>
        <taxon>Euteleostomi</taxon>
        <taxon>Actinopterygii</taxon>
        <taxon>Neopterygii</taxon>
        <taxon>Teleostei</taxon>
        <taxon>Neoteleostei</taxon>
        <taxon>Acanthomorphata</taxon>
        <taxon>Ovalentaria</taxon>
        <taxon>Atherinomorphae</taxon>
        <taxon>Cyprinodontiformes</taxon>
        <taxon>Poeciliidae</taxon>
        <taxon>Poeciliinae</taxon>
        <taxon>Poecilia</taxon>
    </lineage>
</organism>
<dbReference type="Ensembl" id="ENSPRET00000034087.1">
    <property type="protein sequence ID" value="ENSPREP00000033707.1"/>
    <property type="gene ID" value="ENSPREG00000022832.1"/>
</dbReference>
<evidence type="ECO:0000256" key="7">
    <source>
        <dbReference type="ARBA" id="ARBA00022692"/>
    </source>
</evidence>
<feature type="region of interest" description="Disordered" evidence="20">
    <location>
        <begin position="145"/>
        <end position="175"/>
    </location>
</feature>
<protein>
    <recommendedName>
        <fullName evidence="5">Cyclic AMP-responsive element-binding protein 3-like protein 2</fullName>
    </recommendedName>
</protein>
<dbReference type="Bgee" id="ENSPREG00000022832">
    <property type="expression patterns" value="Expressed in caudal fin and 1 other cell type or tissue"/>
</dbReference>
<feature type="compositionally biased region" description="Basic and acidic residues" evidence="20">
    <location>
        <begin position="463"/>
        <end position="477"/>
    </location>
</feature>
<dbReference type="AlphaFoldDB" id="A0A3P9QHU0"/>
<keyword evidence="17" id="KW-0834">Unfolded protein response</keyword>
<evidence type="ECO:0000256" key="5">
    <source>
        <dbReference type="ARBA" id="ARBA00013881"/>
    </source>
</evidence>
<evidence type="ECO:0000256" key="20">
    <source>
        <dbReference type="SAM" id="MobiDB-lite"/>
    </source>
</evidence>
<evidence type="ECO:0000256" key="10">
    <source>
        <dbReference type="ARBA" id="ARBA00022989"/>
    </source>
</evidence>
<dbReference type="GeneTree" id="ENSGT00940000157659"/>
<keyword evidence="15" id="KW-0804">Transcription</keyword>
<evidence type="ECO:0000256" key="14">
    <source>
        <dbReference type="ARBA" id="ARBA00023159"/>
    </source>
</evidence>
<feature type="region of interest" description="Disordered" evidence="20">
    <location>
        <begin position="199"/>
        <end position="270"/>
    </location>
</feature>
<keyword evidence="12" id="KW-0238">DNA-binding</keyword>
<proteinExistence type="inferred from homology"/>
<keyword evidence="9" id="KW-0735">Signal-anchor</keyword>
<evidence type="ECO:0000256" key="19">
    <source>
        <dbReference type="SAM" id="Coils"/>
    </source>
</evidence>
<evidence type="ECO:0000256" key="11">
    <source>
        <dbReference type="ARBA" id="ARBA00023015"/>
    </source>
</evidence>
<keyword evidence="16" id="KW-0325">Glycoprotein</keyword>
<reference evidence="23" key="1">
    <citation type="submission" date="2013-11" db="EMBL/GenBank/DDBJ databases">
        <title>The genomic landscape of the Guanapo guppy.</title>
        <authorList>
            <person name="Kuenstner A."/>
            <person name="Dreyer C."/>
        </authorList>
    </citation>
    <scope>NUCLEOTIDE SEQUENCE</scope>
    <source>
        <strain evidence="23">Guanapo</strain>
    </source>
</reference>
<evidence type="ECO:0000256" key="12">
    <source>
        <dbReference type="ARBA" id="ARBA00023125"/>
    </source>
</evidence>
<accession>A0A3P9QHU0</accession>
<dbReference type="GO" id="GO:0006986">
    <property type="term" value="P:response to unfolded protein"/>
    <property type="evidence" value="ECO:0007669"/>
    <property type="project" value="UniProtKB-KW"/>
</dbReference>
<keyword evidence="6" id="KW-0217">Developmental protein</keyword>
<dbReference type="PROSITE" id="PS50217">
    <property type="entry name" value="BZIP"/>
    <property type="match status" value="1"/>
</dbReference>
<evidence type="ECO:0000256" key="4">
    <source>
        <dbReference type="ARBA" id="ARBA00011195"/>
    </source>
</evidence>
<dbReference type="Gene3D" id="1.20.5.170">
    <property type="match status" value="1"/>
</dbReference>
<dbReference type="PROSITE" id="PS00036">
    <property type="entry name" value="BZIP_BASIC"/>
    <property type="match status" value="1"/>
</dbReference>
<keyword evidence="8" id="KW-0256">Endoplasmic reticulum</keyword>
<keyword evidence="7" id="KW-0812">Transmembrane</keyword>
<evidence type="ECO:0000259" key="21">
    <source>
        <dbReference type="PROSITE" id="PS50217"/>
    </source>
</evidence>
<dbReference type="Pfam" id="PF00170">
    <property type="entry name" value="bZIP_1"/>
    <property type="match status" value="1"/>
</dbReference>
<evidence type="ECO:0000256" key="6">
    <source>
        <dbReference type="ARBA" id="ARBA00022473"/>
    </source>
</evidence>
<sequence length="504" mass="54747">MEILDSSESLLHWDRNLSELSEAGELDSVLYTNHFSELLDGLSPEALLGQLLSDPFLSGDKGGVESMEGEDGGELSPSSPLPPHITAEHSYSLCGDSRPQSPLSHLTGEHGSEADSPDWAMEQEEAIEGLLCVAPSLLPTLSLSLASSEDPRGPEGPALAPVAQTAASSITNQGKEEKIIPEIKLEPHEVDQFLNFSPKGLESLQMPPTPPSSHSSDSEGSQSPVHAPPSLSCPTSPSSPPPSQASVKVSPRAASSLSNSPLLTAPHKLQGSGPLILTEEERRTLVAEGYPVPTKLPLTKAEEKALKKIRRKIKNKISAQESRRKKKEYMDALEKKVETCSNENNELRRKVETLDCTNKSLLQQLQALQAMVAGKIQKSCRMAGTQTSSSDGASIIKLETSASIVIHDLFILKSRSLLSTFEDEQPHLLGLGGEYPEQWEDAPAVVMATWRRSEQQKLGSEPNRAERHPPFRNKSNDTQKNLLLDLHRSSSKVLELDRSVNETS</sequence>
<dbReference type="PANTHER" id="PTHR46004:SF2">
    <property type="entry name" value="CYCLIC AMP-RESPONSIVE ELEMENT-BINDING PROTEIN 3-LIKE PROTEIN 2"/>
    <property type="match status" value="1"/>
</dbReference>
<keyword evidence="23" id="KW-1185">Reference proteome</keyword>
<comment type="subcellular location">
    <subcellularLocation>
        <location evidence="2">Endoplasmic reticulum membrane</location>
        <topology evidence="2">Single-pass type II membrane protein</topology>
    </subcellularLocation>
    <subcellularLocation>
        <location evidence="1">Nucleus</location>
    </subcellularLocation>
</comment>
<feature type="region of interest" description="Disordered" evidence="20">
    <location>
        <begin position="59"/>
        <end position="117"/>
    </location>
</feature>
<evidence type="ECO:0000256" key="16">
    <source>
        <dbReference type="ARBA" id="ARBA00023180"/>
    </source>
</evidence>
<dbReference type="InterPro" id="IPR004827">
    <property type="entry name" value="bZIP"/>
</dbReference>
<evidence type="ECO:0000256" key="9">
    <source>
        <dbReference type="ARBA" id="ARBA00022968"/>
    </source>
</evidence>
<evidence type="ECO:0000313" key="23">
    <source>
        <dbReference type="Proteomes" id="UP000242638"/>
    </source>
</evidence>
<evidence type="ECO:0000256" key="3">
    <source>
        <dbReference type="ARBA" id="ARBA00009050"/>
    </source>
</evidence>
<evidence type="ECO:0000256" key="13">
    <source>
        <dbReference type="ARBA" id="ARBA00023136"/>
    </source>
</evidence>
<feature type="compositionally biased region" description="Polar residues" evidence="20">
    <location>
        <begin position="253"/>
        <end position="262"/>
    </location>
</feature>
<dbReference type="GO" id="GO:0035497">
    <property type="term" value="F:cAMP response element binding"/>
    <property type="evidence" value="ECO:0007669"/>
    <property type="project" value="TreeGrafter"/>
</dbReference>
<dbReference type="PANTHER" id="PTHR46004">
    <property type="entry name" value="CYCLIC AMP RESPONSE ELEMENT-BINDING PROTEIN A"/>
    <property type="match status" value="1"/>
</dbReference>
<dbReference type="GO" id="GO:0005634">
    <property type="term" value="C:nucleus"/>
    <property type="evidence" value="ECO:0007669"/>
    <property type="project" value="UniProtKB-SubCell"/>
</dbReference>
<dbReference type="Proteomes" id="UP000242638">
    <property type="component" value="Unassembled WGS sequence"/>
</dbReference>
<keyword evidence="10" id="KW-1133">Transmembrane helix</keyword>
<reference evidence="22" key="3">
    <citation type="submission" date="2025-09" db="UniProtKB">
        <authorList>
            <consortium name="Ensembl"/>
        </authorList>
    </citation>
    <scope>IDENTIFICATION</scope>
    <source>
        <strain evidence="22">Guanapo</strain>
    </source>
</reference>
<keyword evidence="19" id="KW-0175">Coiled coil</keyword>
<evidence type="ECO:0000256" key="2">
    <source>
        <dbReference type="ARBA" id="ARBA00004648"/>
    </source>
</evidence>
<dbReference type="GO" id="GO:0000981">
    <property type="term" value="F:DNA-binding transcription factor activity, RNA polymerase II-specific"/>
    <property type="evidence" value="ECO:0007669"/>
    <property type="project" value="TreeGrafter"/>
</dbReference>
<dbReference type="SUPFAM" id="SSF57959">
    <property type="entry name" value="Leucine zipper domain"/>
    <property type="match status" value="1"/>
</dbReference>
<name>A0A3P9QHU0_POERE</name>
<keyword evidence="14" id="KW-0010">Activator</keyword>
<keyword evidence="13" id="KW-0472">Membrane</keyword>
<dbReference type="FunFam" id="1.20.5.170:FF:000054">
    <property type="entry name" value="Cyclic AMP-responsive element-binding protein 3-like 2"/>
    <property type="match status" value="1"/>
</dbReference>
<comment type="similarity">
    <text evidence="3">Belongs to the bZIP family. ATF subfamily.</text>
</comment>
<evidence type="ECO:0000256" key="15">
    <source>
        <dbReference type="ARBA" id="ARBA00023163"/>
    </source>
</evidence>
<feature type="domain" description="BZIP" evidence="21">
    <location>
        <begin position="305"/>
        <end position="368"/>
    </location>
</feature>
<reference evidence="22" key="2">
    <citation type="submission" date="2025-08" db="UniProtKB">
        <authorList>
            <consortium name="Ensembl"/>
        </authorList>
    </citation>
    <scope>IDENTIFICATION</scope>
    <source>
        <strain evidence="22">Guanapo</strain>
    </source>
</reference>
<evidence type="ECO:0000256" key="1">
    <source>
        <dbReference type="ARBA" id="ARBA00004123"/>
    </source>
</evidence>
<keyword evidence="18" id="KW-0539">Nucleus</keyword>
<dbReference type="GO" id="GO:0005789">
    <property type="term" value="C:endoplasmic reticulum membrane"/>
    <property type="evidence" value="ECO:0007669"/>
    <property type="project" value="UniProtKB-SubCell"/>
</dbReference>
<evidence type="ECO:0000256" key="17">
    <source>
        <dbReference type="ARBA" id="ARBA00023230"/>
    </source>
</evidence>
<dbReference type="InterPro" id="IPR046347">
    <property type="entry name" value="bZIP_sf"/>
</dbReference>